<organism evidence="1 2">
    <name type="scientific">Stephania cephalantha</name>
    <dbReference type="NCBI Taxonomy" id="152367"/>
    <lineage>
        <taxon>Eukaryota</taxon>
        <taxon>Viridiplantae</taxon>
        <taxon>Streptophyta</taxon>
        <taxon>Embryophyta</taxon>
        <taxon>Tracheophyta</taxon>
        <taxon>Spermatophyta</taxon>
        <taxon>Magnoliopsida</taxon>
        <taxon>Ranunculales</taxon>
        <taxon>Menispermaceae</taxon>
        <taxon>Menispermoideae</taxon>
        <taxon>Cissampelideae</taxon>
        <taxon>Stephania</taxon>
    </lineage>
</organism>
<reference evidence="1 2" key="1">
    <citation type="submission" date="2024-01" db="EMBL/GenBank/DDBJ databases">
        <title>Genome assemblies of Stephania.</title>
        <authorList>
            <person name="Yang L."/>
        </authorList>
    </citation>
    <scope>NUCLEOTIDE SEQUENCE [LARGE SCALE GENOMIC DNA]</scope>
    <source>
        <strain evidence="1">JXDWG</strain>
        <tissue evidence="1">Leaf</tissue>
    </source>
</reference>
<sequence>MLVVGSIKREDSENDNIVVTACIYRFLSGISSISLLMIERRWITKGIDVVSLNKNEIETMNISCSSCSSSSIPWQGALCSAYGAEHGSHAQIGRALPCQHWLFEIGVDARYLNEVVLPLPPFSTSSAVHMLDEELRTKSLMKHLTRTSPVGVNSVSENTGFNPKFLSLPSQWSSVDVVHGCEVVTCDGRCGCGRRGGGMRDWWEVVVRGVAMGGTAVGDAIGGRRGGGKRQLALRKALTGWRGWWKAEVAVGAKMGGGDGLEMRERND</sequence>
<comment type="caution">
    <text evidence="1">The sequence shown here is derived from an EMBL/GenBank/DDBJ whole genome shotgun (WGS) entry which is preliminary data.</text>
</comment>
<dbReference type="Proteomes" id="UP001419268">
    <property type="component" value="Unassembled WGS sequence"/>
</dbReference>
<name>A0AAP0IP01_9MAGN</name>
<accession>A0AAP0IP01</accession>
<gene>
    <name evidence="1" type="ORF">Scep_017192</name>
</gene>
<keyword evidence="2" id="KW-1185">Reference proteome</keyword>
<dbReference type="AlphaFoldDB" id="A0AAP0IP01"/>
<proteinExistence type="predicted"/>
<evidence type="ECO:0000313" key="1">
    <source>
        <dbReference type="EMBL" id="KAK9119099.1"/>
    </source>
</evidence>
<dbReference type="EMBL" id="JBBNAG010000007">
    <property type="protein sequence ID" value="KAK9119099.1"/>
    <property type="molecule type" value="Genomic_DNA"/>
</dbReference>
<evidence type="ECO:0000313" key="2">
    <source>
        <dbReference type="Proteomes" id="UP001419268"/>
    </source>
</evidence>
<protein>
    <submittedName>
        <fullName evidence="1">Uncharacterized protein</fullName>
    </submittedName>
</protein>